<sequence>MNVLVLVGSLRAASTNNLLARAAVRHLPAGTDVTFFEGLDALPFYSEELDAATPPAEVARLRQAVADTDAILIATPEYNGTMSAVLKNAIDWASRPRGAAAIAGKPAVVLAASGAGRNAVWAREDTIKALRVAGADVSEDSFGIANSWKAFDAEGTLVDADLDAELASLVNRMVRIPAAA</sequence>
<dbReference type="AlphaFoldDB" id="A0A077M563"/>
<evidence type="ECO:0000313" key="2">
    <source>
        <dbReference type="EMBL" id="CCI52401.1"/>
    </source>
</evidence>
<name>A0A077M563_9MICO</name>
<organism evidence="2 3">
    <name type="scientific">Nostocoides jenkinsii Ben 74</name>
    <dbReference type="NCBI Taxonomy" id="1193518"/>
    <lineage>
        <taxon>Bacteria</taxon>
        <taxon>Bacillati</taxon>
        <taxon>Actinomycetota</taxon>
        <taxon>Actinomycetes</taxon>
        <taxon>Micrococcales</taxon>
        <taxon>Intrasporangiaceae</taxon>
        <taxon>Nostocoides</taxon>
    </lineage>
</organism>
<protein>
    <submittedName>
        <fullName evidence="2">Putative exported oxidoreductase</fullName>
    </submittedName>
</protein>
<evidence type="ECO:0000259" key="1">
    <source>
        <dbReference type="Pfam" id="PF03358"/>
    </source>
</evidence>
<dbReference type="Pfam" id="PF03358">
    <property type="entry name" value="FMN_red"/>
    <property type="match status" value="1"/>
</dbReference>
<dbReference type="OrthoDB" id="9812295at2"/>
<reference evidence="2 3" key="1">
    <citation type="journal article" date="2013" name="ISME J.">
        <title>A metabolic model for members of the genus Tetrasphaera involved in enhanced biological phosphorus removal.</title>
        <authorList>
            <person name="Kristiansen R."/>
            <person name="Nguyen H.T.T."/>
            <person name="Saunders A.M."/>
            <person name="Nielsen J.L."/>
            <person name="Wimmer R."/>
            <person name="Le V.Q."/>
            <person name="McIlroy S.J."/>
            <person name="Petrovski S."/>
            <person name="Seviour R.J."/>
            <person name="Calteau A."/>
            <person name="Nielsen K.L."/>
            <person name="Nielsen P.H."/>
        </authorList>
    </citation>
    <scope>NUCLEOTIDE SEQUENCE [LARGE SCALE GENOMIC DNA]</scope>
    <source>
        <strain evidence="2 3">Ben 74</strain>
    </source>
</reference>
<feature type="domain" description="NADPH-dependent FMN reductase-like" evidence="1">
    <location>
        <begin position="1"/>
        <end position="148"/>
    </location>
</feature>
<dbReference type="InterPro" id="IPR029039">
    <property type="entry name" value="Flavoprotein-like_sf"/>
</dbReference>
<dbReference type="PANTHER" id="PTHR30543:SF21">
    <property type="entry name" value="NAD(P)H-DEPENDENT FMN REDUCTASE LOT6"/>
    <property type="match status" value="1"/>
</dbReference>
<dbReference type="EMBL" id="CAJC01000079">
    <property type="protein sequence ID" value="CCI52401.1"/>
    <property type="molecule type" value="Genomic_DNA"/>
</dbReference>
<dbReference type="Proteomes" id="UP000035720">
    <property type="component" value="Unassembled WGS sequence"/>
</dbReference>
<accession>A0A077M563</accession>
<dbReference type="GO" id="GO:0005829">
    <property type="term" value="C:cytosol"/>
    <property type="evidence" value="ECO:0007669"/>
    <property type="project" value="TreeGrafter"/>
</dbReference>
<comment type="caution">
    <text evidence="2">The sequence shown here is derived from an EMBL/GenBank/DDBJ whole genome shotgun (WGS) entry which is preliminary data.</text>
</comment>
<dbReference type="GO" id="GO:0010181">
    <property type="term" value="F:FMN binding"/>
    <property type="evidence" value="ECO:0007669"/>
    <property type="project" value="TreeGrafter"/>
</dbReference>
<dbReference type="InterPro" id="IPR005025">
    <property type="entry name" value="FMN_Rdtase-like_dom"/>
</dbReference>
<keyword evidence="3" id="KW-1185">Reference proteome</keyword>
<gene>
    <name evidence="2" type="ORF">BN13_170002</name>
</gene>
<dbReference type="Gene3D" id="3.40.50.360">
    <property type="match status" value="1"/>
</dbReference>
<dbReference type="GO" id="GO:0016491">
    <property type="term" value="F:oxidoreductase activity"/>
    <property type="evidence" value="ECO:0007669"/>
    <property type="project" value="InterPro"/>
</dbReference>
<proteinExistence type="predicted"/>
<dbReference type="RefSeq" id="WP_048544759.1">
    <property type="nucleotide sequence ID" value="NZ_HF571038.1"/>
</dbReference>
<dbReference type="PANTHER" id="PTHR30543">
    <property type="entry name" value="CHROMATE REDUCTASE"/>
    <property type="match status" value="1"/>
</dbReference>
<dbReference type="InterPro" id="IPR050712">
    <property type="entry name" value="NAD(P)H-dep_reductase"/>
</dbReference>
<dbReference type="SUPFAM" id="SSF52218">
    <property type="entry name" value="Flavoproteins"/>
    <property type="match status" value="1"/>
</dbReference>
<dbReference type="STRING" id="1193518.BN13_170002"/>
<evidence type="ECO:0000313" key="3">
    <source>
        <dbReference type="Proteomes" id="UP000035720"/>
    </source>
</evidence>